<dbReference type="InterPro" id="IPR011701">
    <property type="entry name" value="MFS"/>
</dbReference>
<evidence type="ECO:0000259" key="9">
    <source>
        <dbReference type="PROSITE" id="PS50850"/>
    </source>
</evidence>
<dbReference type="PROSITE" id="PS50850">
    <property type="entry name" value="MFS"/>
    <property type="match status" value="1"/>
</dbReference>
<feature type="transmembrane region" description="Helical" evidence="8">
    <location>
        <begin position="309"/>
        <end position="329"/>
    </location>
</feature>
<proteinExistence type="predicted"/>
<protein>
    <submittedName>
        <fullName evidence="10">MHS family MFS transporter</fullName>
    </submittedName>
</protein>
<dbReference type="Proteomes" id="UP000323454">
    <property type="component" value="Unassembled WGS sequence"/>
</dbReference>
<feature type="transmembrane region" description="Helical" evidence="8">
    <location>
        <begin position="118"/>
        <end position="144"/>
    </location>
</feature>
<evidence type="ECO:0000256" key="8">
    <source>
        <dbReference type="SAM" id="Phobius"/>
    </source>
</evidence>
<dbReference type="RefSeq" id="WP_149853098.1">
    <property type="nucleotide sequence ID" value="NZ_VUOB01000059.1"/>
</dbReference>
<dbReference type="PANTHER" id="PTHR43045">
    <property type="entry name" value="SHIKIMATE TRANSPORTER"/>
    <property type="match status" value="1"/>
</dbReference>
<evidence type="ECO:0000256" key="2">
    <source>
        <dbReference type="ARBA" id="ARBA00022448"/>
    </source>
</evidence>
<evidence type="ECO:0000256" key="1">
    <source>
        <dbReference type="ARBA" id="ARBA00004651"/>
    </source>
</evidence>
<evidence type="ECO:0000313" key="10">
    <source>
        <dbReference type="EMBL" id="KAA2254910.1"/>
    </source>
</evidence>
<dbReference type="GO" id="GO:0005886">
    <property type="term" value="C:plasma membrane"/>
    <property type="evidence" value="ECO:0007669"/>
    <property type="project" value="UniProtKB-SubCell"/>
</dbReference>
<name>A0A5B2WVL6_9PSEU</name>
<feature type="transmembrane region" description="Helical" evidence="8">
    <location>
        <begin position="54"/>
        <end position="79"/>
    </location>
</feature>
<dbReference type="OrthoDB" id="8953821at2"/>
<dbReference type="SUPFAM" id="SSF103473">
    <property type="entry name" value="MFS general substrate transporter"/>
    <property type="match status" value="1"/>
</dbReference>
<evidence type="ECO:0000256" key="6">
    <source>
        <dbReference type="ARBA" id="ARBA00023136"/>
    </source>
</evidence>
<evidence type="ECO:0000256" key="5">
    <source>
        <dbReference type="ARBA" id="ARBA00022989"/>
    </source>
</evidence>
<dbReference type="AlphaFoldDB" id="A0A5B2WVL6"/>
<dbReference type="Gene3D" id="1.20.1250.20">
    <property type="entry name" value="MFS general substrate transporter like domains"/>
    <property type="match status" value="2"/>
</dbReference>
<evidence type="ECO:0000256" key="3">
    <source>
        <dbReference type="ARBA" id="ARBA00022475"/>
    </source>
</evidence>
<feature type="transmembrane region" description="Helical" evidence="8">
    <location>
        <begin position="401"/>
        <end position="421"/>
    </location>
</feature>
<feature type="transmembrane region" description="Helical" evidence="8">
    <location>
        <begin position="244"/>
        <end position="268"/>
    </location>
</feature>
<feature type="transmembrane region" description="Helical" evidence="8">
    <location>
        <begin position="374"/>
        <end position="395"/>
    </location>
</feature>
<evidence type="ECO:0000256" key="4">
    <source>
        <dbReference type="ARBA" id="ARBA00022692"/>
    </source>
</evidence>
<comment type="subcellular location">
    <subcellularLocation>
        <location evidence="1">Cell membrane</location>
        <topology evidence="1">Multi-pass membrane protein</topology>
    </subcellularLocation>
</comment>
<dbReference type="InterPro" id="IPR020846">
    <property type="entry name" value="MFS_dom"/>
</dbReference>
<feature type="transmembrane region" description="Helical" evidence="8">
    <location>
        <begin position="91"/>
        <end position="112"/>
    </location>
</feature>
<feature type="transmembrane region" description="Helical" evidence="8">
    <location>
        <begin position="280"/>
        <end position="302"/>
    </location>
</feature>
<organism evidence="10 11">
    <name type="scientific">Solihabitans fulvus</name>
    <dbReference type="NCBI Taxonomy" id="1892852"/>
    <lineage>
        <taxon>Bacteria</taxon>
        <taxon>Bacillati</taxon>
        <taxon>Actinomycetota</taxon>
        <taxon>Actinomycetes</taxon>
        <taxon>Pseudonocardiales</taxon>
        <taxon>Pseudonocardiaceae</taxon>
        <taxon>Solihabitans</taxon>
    </lineage>
</organism>
<reference evidence="10 11" key="1">
    <citation type="submission" date="2019-09" db="EMBL/GenBank/DDBJ databases">
        <title>Goodfellowia gen. nov., a new genus of the Pseudonocardineae related to Actinoalloteichus, containing Goodfellowia coeruleoviolacea gen. nov., comb. nov. gen. nov., comb. nov.</title>
        <authorList>
            <person name="Labeda D."/>
        </authorList>
    </citation>
    <scope>NUCLEOTIDE SEQUENCE [LARGE SCALE GENOMIC DNA]</scope>
    <source>
        <strain evidence="10 11">AN110305</strain>
    </source>
</reference>
<gene>
    <name evidence="10" type="ORF">F0L68_29465</name>
</gene>
<reference evidence="10 11" key="2">
    <citation type="submission" date="2019-09" db="EMBL/GenBank/DDBJ databases">
        <authorList>
            <person name="Jin C."/>
        </authorList>
    </citation>
    <scope>NUCLEOTIDE SEQUENCE [LARGE SCALE GENOMIC DNA]</scope>
    <source>
        <strain evidence="10 11">AN110305</strain>
    </source>
</reference>
<sequence length="449" mass="47972">MSTIPADETLARSQRRRAVIASTVGTSIEWYDFFLYGTAAALIFPKVFFPGDSAFVGVLASFTTQFVGFAARPIGAAIFGHLGDRIGRKATLVTTLLLMGIGTFLIGCLPGYTTLGPVAALLLTILRVAQGIGVGGEWGGSVLLSMEWGKRSQRGFMASWPQFGVPIGLLLSTGMVKLMVPVSGDGFLTWGWRVPFLLSIVLVGIGLYVRLRVAESPAFAALRSAERVVRLPVWEAIRRHPRAILCAAFVRLSEQAPFYLFITFVLTYGTKKLKLAQGDLLSYTMVAAAIGLVSVPLFGWLSDRIGRRLMYGIGIVCTALFIFPYFGLLDTKTPGLVLLAIVLSMVFHDMQYGPQAALIAESFGANVRYSGAGMGYHLASVIAGGPAPLIAAAILQRTGSSTWIAWYVIGCTVLAMIALLAMPRRGEHTATAAQADHPPGPVVVPVQGG</sequence>
<keyword evidence="6 8" id="KW-0472">Membrane</keyword>
<dbReference type="InterPro" id="IPR036259">
    <property type="entry name" value="MFS_trans_sf"/>
</dbReference>
<feature type="transmembrane region" description="Helical" evidence="8">
    <location>
        <begin position="156"/>
        <end position="178"/>
    </location>
</feature>
<keyword evidence="4 8" id="KW-0812">Transmembrane</keyword>
<keyword evidence="5 8" id="KW-1133">Transmembrane helix</keyword>
<evidence type="ECO:0000256" key="7">
    <source>
        <dbReference type="SAM" id="MobiDB-lite"/>
    </source>
</evidence>
<evidence type="ECO:0000313" key="11">
    <source>
        <dbReference type="Proteomes" id="UP000323454"/>
    </source>
</evidence>
<accession>A0A5B2WVL6</accession>
<comment type="caution">
    <text evidence="10">The sequence shown here is derived from an EMBL/GenBank/DDBJ whole genome shotgun (WGS) entry which is preliminary data.</text>
</comment>
<feature type="region of interest" description="Disordered" evidence="7">
    <location>
        <begin position="430"/>
        <end position="449"/>
    </location>
</feature>
<keyword evidence="3" id="KW-1003">Cell membrane</keyword>
<dbReference type="GO" id="GO:0022857">
    <property type="term" value="F:transmembrane transporter activity"/>
    <property type="evidence" value="ECO:0007669"/>
    <property type="project" value="InterPro"/>
</dbReference>
<feature type="domain" description="Major facilitator superfamily (MFS) profile" evidence="9">
    <location>
        <begin position="18"/>
        <end position="427"/>
    </location>
</feature>
<dbReference type="PANTHER" id="PTHR43045:SF1">
    <property type="entry name" value="SHIKIMATE TRANSPORTER"/>
    <property type="match status" value="1"/>
</dbReference>
<dbReference type="Pfam" id="PF07690">
    <property type="entry name" value="MFS_1"/>
    <property type="match status" value="1"/>
</dbReference>
<dbReference type="CDD" id="cd17369">
    <property type="entry name" value="MFS_ShiA_like"/>
    <property type="match status" value="1"/>
</dbReference>
<dbReference type="EMBL" id="VUOB01000059">
    <property type="protein sequence ID" value="KAA2254910.1"/>
    <property type="molecule type" value="Genomic_DNA"/>
</dbReference>
<keyword evidence="11" id="KW-1185">Reference proteome</keyword>
<feature type="transmembrane region" description="Helical" evidence="8">
    <location>
        <begin position="190"/>
        <end position="209"/>
    </location>
</feature>
<keyword evidence="2" id="KW-0813">Transport</keyword>